<gene>
    <name evidence="15" type="ORF">V1478_004375</name>
</gene>
<feature type="binding site" description="axial binding residue" evidence="14">
    <location>
        <position position="101"/>
    </location>
    <ligand>
        <name>heme</name>
        <dbReference type="ChEBI" id="CHEBI:30413"/>
    </ligand>
    <ligandPart>
        <name>Fe</name>
        <dbReference type="ChEBI" id="CHEBI:18248"/>
    </ligandPart>
</feature>
<evidence type="ECO:0000313" key="16">
    <source>
        <dbReference type="Proteomes" id="UP001607302"/>
    </source>
</evidence>
<dbReference type="AlphaFoldDB" id="A0ABD2BH76"/>
<organism evidence="15 16">
    <name type="scientific">Vespula squamosa</name>
    <name type="common">Southern yellow jacket</name>
    <name type="synonym">Wasp</name>
    <dbReference type="NCBI Taxonomy" id="30214"/>
    <lineage>
        <taxon>Eukaryota</taxon>
        <taxon>Metazoa</taxon>
        <taxon>Ecdysozoa</taxon>
        <taxon>Arthropoda</taxon>
        <taxon>Hexapoda</taxon>
        <taxon>Insecta</taxon>
        <taxon>Pterygota</taxon>
        <taxon>Neoptera</taxon>
        <taxon>Endopterygota</taxon>
        <taxon>Hymenoptera</taxon>
        <taxon>Apocrita</taxon>
        <taxon>Aculeata</taxon>
        <taxon>Vespoidea</taxon>
        <taxon>Vespidae</taxon>
        <taxon>Vespinae</taxon>
        <taxon>Vespula</taxon>
    </lineage>
</organism>
<keyword evidence="10" id="KW-0560">Oxidoreductase</keyword>
<accession>A0ABD2BH76</accession>
<keyword evidence="11 14" id="KW-0408">Iron</keyword>
<dbReference type="GO" id="GO:0046872">
    <property type="term" value="F:metal ion binding"/>
    <property type="evidence" value="ECO:0007669"/>
    <property type="project" value="UniProtKB-KW"/>
</dbReference>
<keyword evidence="12" id="KW-0503">Monooxygenase</keyword>
<dbReference type="Gene3D" id="1.10.630.10">
    <property type="entry name" value="Cytochrome P450"/>
    <property type="match status" value="1"/>
</dbReference>
<dbReference type="PANTHER" id="PTHR24291">
    <property type="entry name" value="CYTOCHROME P450 FAMILY 4"/>
    <property type="match status" value="1"/>
</dbReference>
<name>A0ABD2BH76_VESSQ</name>
<dbReference type="InterPro" id="IPR050196">
    <property type="entry name" value="Cytochrome_P450_Monoox"/>
</dbReference>
<dbReference type="PRINTS" id="PR00463">
    <property type="entry name" value="EP450I"/>
</dbReference>
<protein>
    <submittedName>
        <fullName evidence="15">Cytochrome P450 4C1-like isoform X1</fullName>
    </submittedName>
</protein>
<evidence type="ECO:0000256" key="12">
    <source>
        <dbReference type="ARBA" id="ARBA00023033"/>
    </source>
</evidence>
<evidence type="ECO:0000256" key="4">
    <source>
        <dbReference type="ARBA" id="ARBA00004406"/>
    </source>
</evidence>
<evidence type="ECO:0000256" key="5">
    <source>
        <dbReference type="ARBA" id="ARBA00010617"/>
    </source>
</evidence>
<evidence type="ECO:0000256" key="11">
    <source>
        <dbReference type="ARBA" id="ARBA00023004"/>
    </source>
</evidence>
<evidence type="ECO:0000256" key="3">
    <source>
        <dbReference type="ARBA" id="ARBA00004174"/>
    </source>
</evidence>
<keyword evidence="9" id="KW-0492">Microsome</keyword>
<evidence type="ECO:0000256" key="2">
    <source>
        <dbReference type="ARBA" id="ARBA00003690"/>
    </source>
</evidence>
<comment type="function">
    <text evidence="2">May be involved in the metabolism of insect hormones and in the breakdown of synthetic insecticides.</text>
</comment>
<proteinExistence type="inferred from homology"/>
<dbReference type="Proteomes" id="UP001607302">
    <property type="component" value="Unassembled WGS sequence"/>
</dbReference>
<keyword evidence="13" id="KW-0472">Membrane</keyword>
<evidence type="ECO:0000256" key="1">
    <source>
        <dbReference type="ARBA" id="ARBA00001971"/>
    </source>
</evidence>
<dbReference type="InterPro" id="IPR001128">
    <property type="entry name" value="Cyt_P450"/>
</dbReference>
<comment type="cofactor">
    <cofactor evidence="1 14">
        <name>heme</name>
        <dbReference type="ChEBI" id="CHEBI:30413"/>
    </cofactor>
</comment>
<evidence type="ECO:0000256" key="13">
    <source>
        <dbReference type="ARBA" id="ARBA00023136"/>
    </source>
</evidence>
<evidence type="ECO:0000256" key="8">
    <source>
        <dbReference type="ARBA" id="ARBA00022824"/>
    </source>
</evidence>
<evidence type="ECO:0000313" key="15">
    <source>
        <dbReference type="EMBL" id="KAL2732116.1"/>
    </source>
</evidence>
<dbReference type="InterPro" id="IPR002401">
    <property type="entry name" value="Cyt_P450_E_grp-I"/>
</dbReference>
<dbReference type="PANTHER" id="PTHR24291:SF189">
    <property type="entry name" value="CYTOCHROME P450 4C3-RELATED"/>
    <property type="match status" value="1"/>
</dbReference>
<dbReference type="GO" id="GO:0004497">
    <property type="term" value="F:monooxygenase activity"/>
    <property type="evidence" value="ECO:0007669"/>
    <property type="project" value="UniProtKB-KW"/>
</dbReference>
<comment type="caution">
    <text evidence="15">The sequence shown here is derived from an EMBL/GenBank/DDBJ whole genome shotgun (WGS) entry which is preliminary data.</text>
</comment>
<evidence type="ECO:0000256" key="10">
    <source>
        <dbReference type="ARBA" id="ARBA00023002"/>
    </source>
</evidence>
<evidence type="ECO:0000256" key="9">
    <source>
        <dbReference type="ARBA" id="ARBA00022848"/>
    </source>
</evidence>
<keyword evidence="16" id="KW-1185">Reference proteome</keyword>
<dbReference type="EMBL" id="JAUDFV010000096">
    <property type="protein sequence ID" value="KAL2732116.1"/>
    <property type="molecule type" value="Genomic_DNA"/>
</dbReference>
<dbReference type="GO" id="GO:0005789">
    <property type="term" value="C:endoplasmic reticulum membrane"/>
    <property type="evidence" value="ECO:0007669"/>
    <property type="project" value="UniProtKB-SubCell"/>
</dbReference>
<comment type="similarity">
    <text evidence="5">Belongs to the cytochrome P450 family.</text>
</comment>
<evidence type="ECO:0000256" key="6">
    <source>
        <dbReference type="ARBA" id="ARBA00022617"/>
    </source>
</evidence>
<evidence type="ECO:0000256" key="7">
    <source>
        <dbReference type="ARBA" id="ARBA00022723"/>
    </source>
</evidence>
<dbReference type="InterPro" id="IPR036396">
    <property type="entry name" value="Cyt_P450_sf"/>
</dbReference>
<reference evidence="15 16" key="1">
    <citation type="journal article" date="2024" name="Ann. Entomol. Soc. Am.">
        <title>Genomic analyses of the southern and eastern yellowjacket wasps (Hymenoptera: Vespidae) reveal evolutionary signatures of social life.</title>
        <authorList>
            <person name="Catto M.A."/>
            <person name="Caine P.B."/>
            <person name="Orr S.E."/>
            <person name="Hunt B.G."/>
            <person name="Goodisman M.A.D."/>
        </authorList>
    </citation>
    <scope>NUCLEOTIDE SEQUENCE [LARGE SCALE GENOMIC DNA]</scope>
    <source>
        <strain evidence="15">233</strain>
        <tissue evidence="15">Head and thorax</tissue>
    </source>
</reference>
<evidence type="ECO:0000256" key="14">
    <source>
        <dbReference type="PIRSR" id="PIRSR602401-1"/>
    </source>
</evidence>
<dbReference type="SUPFAM" id="SSF48264">
    <property type="entry name" value="Cytochrome P450"/>
    <property type="match status" value="1"/>
</dbReference>
<keyword evidence="8" id="KW-0256">Endoplasmic reticulum</keyword>
<keyword evidence="6 14" id="KW-0349">Heme</keyword>
<sequence>MKLLERVIKETLLFPAGPVTARKVTQDIKGISGYKIITIIFFIVNRISTLFGRSSAIFFIYNLHHNEKYWPRPLVFDPDRFLPRKNSSSNFFPFSYNRRNCIEMTIIATLIRKFRIKIDKPIGIVEIGVKLNITLKPIE</sequence>
<dbReference type="Pfam" id="PF00067">
    <property type="entry name" value="p450"/>
    <property type="match status" value="1"/>
</dbReference>
<comment type="subcellular location">
    <subcellularLocation>
        <location evidence="4">Endoplasmic reticulum membrane</location>
        <topology evidence="4">Peripheral membrane protein</topology>
    </subcellularLocation>
    <subcellularLocation>
        <location evidence="3">Microsome membrane</location>
        <topology evidence="3">Peripheral membrane protein</topology>
    </subcellularLocation>
</comment>
<keyword evidence="7 14" id="KW-0479">Metal-binding</keyword>